<feature type="domain" description="MacB-like periplasmic core" evidence="8">
    <location>
        <begin position="20"/>
        <end position="240"/>
    </location>
</feature>
<dbReference type="PANTHER" id="PTHR30572">
    <property type="entry name" value="MEMBRANE COMPONENT OF TRANSPORTER-RELATED"/>
    <property type="match status" value="1"/>
</dbReference>
<evidence type="ECO:0000256" key="5">
    <source>
        <dbReference type="ARBA" id="ARBA00023136"/>
    </source>
</evidence>
<keyword evidence="2" id="KW-1003">Cell membrane</keyword>
<dbReference type="InterPro" id="IPR003838">
    <property type="entry name" value="ABC3_permease_C"/>
</dbReference>
<name>A0A0F9QN20_9ZZZZ</name>
<gene>
    <name evidence="9" type="ORF">LCGC14_0995410</name>
</gene>
<keyword evidence="3 6" id="KW-0812">Transmembrane</keyword>
<feature type="domain" description="ABC3 transporter permease C-terminal" evidence="7">
    <location>
        <begin position="686"/>
        <end position="769"/>
    </location>
</feature>
<dbReference type="Pfam" id="PF12704">
    <property type="entry name" value="MacB_PCD"/>
    <property type="match status" value="2"/>
</dbReference>
<accession>A0A0F9QN20</accession>
<feature type="transmembrane region" description="Helical" evidence="6">
    <location>
        <begin position="682"/>
        <end position="701"/>
    </location>
</feature>
<comment type="subcellular location">
    <subcellularLocation>
        <location evidence="1">Cell membrane</location>
        <topology evidence="1">Multi-pass membrane protein</topology>
    </subcellularLocation>
</comment>
<comment type="caution">
    <text evidence="9">The sequence shown here is derived from an EMBL/GenBank/DDBJ whole genome shotgun (WGS) entry which is preliminary data.</text>
</comment>
<keyword evidence="5 6" id="KW-0472">Membrane</keyword>
<sequence>MFKNYVKIAIRNLLRNKLYSFLNIAGLAIGIACCVLILLYVQDELSFDRFHEKADRIFRVNTHFVIPERTMHFATTAHVQGQMFKDEYPEVENYVRFNQYGLRRVIRYKENTFYEEKFIYADHTLFDVFSFKLIKGNPKDALVKPNSLVVTEEMAEKYFGSDDPLGKDLRVNIDTLFKVTGVMENIPKTSHIRPDFFASFSSLNLEPTGNAAQDMLSNIDYLTYILLREGADYKEFEQKLVGFIDKYIGAVLKGLGGSARLEVQPLTRIYLHSDLDSELERTGDISYVYLFSGIGLFILLLACLNFMNLATARSANRAKEVGLRKVVGAQRFQLIKQFLGESMILTFIALILSLLLASLTMPIFRNISAKDLTMGIFSNPVLMAGLLALFFVVSVIGGSYPAFFLSAFRPVEVLQGKLKRGAKSSILRIVLVSLQFTVSIVLIIGTLIVHKQLNYIRNSKLGYDKDHVVALRIRNPETQKNYEAIKSELLRHPKILNASASSSLPLGQNDFSAHHAVGKPEDELIMLFGQIVDEDFIDTYKIEMVQGRNFSKEFPTDPEEAIIVNEAAVKKLGWQDNPLNKEIERFTSLTTRKKHRIIGVVKDYHFQSLHEEIQPMILFNAVMYGGNYNRISVRVRPENIRETIGFIESKWAEFDSQYPLEYVFVDDQFDSLYRSEERLGQLFGYFTALAILIGCLGLFGLTSFTAEQRTKEIGIRKVLGASVPSVIMLLVREFTKWVLLAVLIAWPIGYFVMKTWLQNFHYRISLGFDTFLLAA</sequence>
<dbReference type="InterPro" id="IPR025857">
    <property type="entry name" value="MacB_PCD"/>
</dbReference>
<feature type="transmembrane region" description="Helical" evidence="6">
    <location>
        <begin position="343"/>
        <end position="364"/>
    </location>
</feature>
<proteinExistence type="predicted"/>
<feature type="transmembrane region" description="Helical" evidence="6">
    <location>
        <begin position="21"/>
        <end position="41"/>
    </location>
</feature>
<feature type="transmembrane region" description="Helical" evidence="6">
    <location>
        <begin position="384"/>
        <end position="405"/>
    </location>
</feature>
<feature type="domain" description="MacB-like periplasmic core" evidence="8">
    <location>
        <begin position="478"/>
        <end position="638"/>
    </location>
</feature>
<feature type="transmembrane region" description="Helical" evidence="6">
    <location>
        <begin position="737"/>
        <end position="757"/>
    </location>
</feature>
<dbReference type="Pfam" id="PF02687">
    <property type="entry name" value="FtsX"/>
    <property type="match status" value="2"/>
</dbReference>
<dbReference type="InterPro" id="IPR050250">
    <property type="entry name" value="Macrolide_Exporter_MacB"/>
</dbReference>
<evidence type="ECO:0000259" key="7">
    <source>
        <dbReference type="Pfam" id="PF02687"/>
    </source>
</evidence>
<feature type="transmembrane region" description="Helical" evidence="6">
    <location>
        <begin position="287"/>
        <end position="307"/>
    </location>
</feature>
<dbReference type="EMBL" id="LAZR01003808">
    <property type="protein sequence ID" value="KKN14511.1"/>
    <property type="molecule type" value="Genomic_DNA"/>
</dbReference>
<dbReference type="AlphaFoldDB" id="A0A0F9QN20"/>
<feature type="transmembrane region" description="Helical" evidence="6">
    <location>
        <begin position="426"/>
        <end position="449"/>
    </location>
</feature>
<dbReference type="GO" id="GO:0022857">
    <property type="term" value="F:transmembrane transporter activity"/>
    <property type="evidence" value="ECO:0007669"/>
    <property type="project" value="TreeGrafter"/>
</dbReference>
<dbReference type="PROSITE" id="PS51257">
    <property type="entry name" value="PROKAR_LIPOPROTEIN"/>
    <property type="match status" value="1"/>
</dbReference>
<protein>
    <submittedName>
        <fullName evidence="9">Uncharacterized protein</fullName>
    </submittedName>
</protein>
<evidence type="ECO:0000313" key="9">
    <source>
        <dbReference type="EMBL" id="KKN14511.1"/>
    </source>
</evidence>
<feature type="non-terminal residue" evidence="9">
    <location>
        <position position="775"/>
    </location>
</feature>
<reference evidence="9" key="1">
    <citation type="journal article" date="2015" name="Nature">
        <title>Complex archaea that bridge the gap between prokaryotes and eukaryotes.</title>
        <authorList>
            <person name="Spang A."/>
            <person name="Saw J.H."/>
            <person name="Jorgensen S.L."/>
            <person name="Zaremba-Niedzwiedzka K."/>
            <person name="Martijn J."/>
            <person name="Lind A.E."/>
            <person name="van Eijk R."/>
            <person name="Schleper C."/>
            <person name="Guy L."/>
            <person name="Ettema T.J."/>
        </authorList>
    </citation>
    <scope>NUCLEOTIDE SEQUENCE</scope>
</reference>
<keyword evidence="4 6" id="KW-1133">Transmembrane helix</keyword>
<dbReference type="GO" id="GO:0005886">
    <property type="term" value="C:plasma membrane"/>
    <property type="evidence" value="ECO:0007669"/>
    <property type="project" value="UniProtKB-SubCell"/>
</dbReference>
<organism evidence="9">
    <name type="scientific">marine sediment metagenome</name>
    <dbReference type="NCBI Taxonomy" id="412755"/>
    <lineage>
        <taxon>unclassified sequences</taxon>
        <taxon>metagenomes</taxon>
        <taxon>ecological metagenomes</taxon>
    </lineage>
</organism>
<evidence type="ECO:0000256" key="6">
    <source>
        <dbReference type="SAM" id="Phobius"/>
    </source>
</evidence>
<evidence type="ECO:0000256" key="1">
    <source>
        <dbReference type="ARBA" id="ARBA00004651"/>
    </source>
</evidence>
<dbReference type="PANTHER" id="PTHR30572:SF18">
    <property type="entry name" value="ABC-TYPE MACROLIDE FAMILY EXPORT SYSTEM PERMEASE COMPONENT 2"/>
    <property type="match status" value="1"/>
</dbReference>
<evidence type="ECO:0000259" key="8">
    <source>
        <dbReference type="Pfam" id="PF12704"/>
    </source>
</evidence>
<evidence type="ECO:0000256" key="2">
    <source>
        <dbReference type="ARBA" id="ARBA00022475"/>
    </source>
</evidence>
<evidence type="ECO:0000256" key="3">
    <source>
        <dbReference type="ARBA" id="ARBA00022692"/>
    </source>
</evidence>
<feature type="domain" description="ABC3 transporter permease C-terminal" evidence="7">
    <location>
        <begin position="294"/>
        <end position="405"/>
    </location>
</feature>
<evidence type="ECO:0000256" key="4">
    <source>
        <dbReference type="ARBA" id="ARBA00022989"/>
    </source>
</evidence>